<reference evidence="2" key="1">
    <citation type="journal article" date="2019" name="Sci. Rep.">
        <title>Draft genome of Tanacetum cinerariifolium, the natural source of mosquito coil.</title>
        <authorList>
            <person name="Yamashiro T."/>
            <person name="Shiraishi A."/>
            <person name="Satake H."/>
            <person name="Nakayama K."/>
        </authorList>
    </citation>
    <scope>NUCLEOTIDE SEQUENCE</scope>
</reference>
<evidence type="ECO:0000313" key="2">
    <source>
        <dbReference type="EMBL" id="GEU78955.1"/>
    </source>
</evidence>
<protein>
    <submittedName>
        <fullName evidence="2">Uncharacterized protein</fullName>
    </submittedName>
</protein>
<dbReference type="AlphaFoldDB" id="A0A6L2N2Q2"/>
<feature type="compositionally biased region" description="Polar residues" evidence="1">
    <location>
        <begin position="143"/>
        <end position="152"/>
    </location>
</feature>
<gene>
    <name evidence="2" type="ORF">Tci_050933</name>
</gene>
<proteinExistence type="predicted"/>
<name>A0A6L2N2Q2_TANCI</name>
<accession>A0A6L2N2Q2</accession>
<evidence type="ECO:0000256" key="1">
    <source>
        <dbReference type="SAM" id="MobiDB-lite"/>
    </source>
</evidence>
<feature type="compositionally biased region" description="Acidic residues" evidence="1">
    <location>
        <begin position="167"/>
        <end position="180"/>
    </location>
</feature>
<organism evidence="2">
    <name type="scientific">Tanacetum cinerariifolium</name>
    <name type="common">Dalmatian daisy</name>
    <name type="synonym">Chrysanthemum cinerariifolium</name>
    <dbReference type="NCBI Taxonomy" id="118510"/>
    <lineage>
        <taxon>Eukaryota</taxon>
        <taxon>Viridiplantae</taxon>
        <taxon>Streptophyta</taxon>
        <taxon>Embryophyta</taxon>
        <taxon>Tracheophyta</taxon>
        <taxon>Spermatophyta</taxon>
        <taxon>Magnoliopsida</taxon>
        <taxon>eudicotyledons</taxon>
        <taxon>Gunneridae</taxon>
        <taxon>Pentapetalae</taxon>
        <taxon>asterids</taxon>
        <taxon>campanulids</taxon>
        <taxon>Asterales</taxon>
        <taxon>Asteraceae</taxon>
        <taxon>Asteroideae</taxon>
        <taxon>Anthemideae</taxon>
        <taxon>Anthemidinae</taxon>
        <taxon>Tanacetum</taxon>
    </lineage>
</organism>
<comment type="caution">
    <text evidence="2">The sequence shown here is derived from an EMBL/GenBank/DDBJ whole genome shotgun (WGS) entry which is preliminary data.</text>
</comment>
<sequence length="180" mass="20272">MHYPSWHKIEPKKKAGVLGNLRKVIEQYFAKVYIDNKSALKKEHWVLQPDRTRDNAARAIQNAQNRAKSKVICRQGSRPLAVLRDMQEEMMRLRDLGPNKYADRFWRDMAGTSFLSTSLEACTPPMSMRSKQKVVRSDDRMSQLLTQLQSQNEVGSGSGSGGGRDDESGEDEDVDGSPGS</sequence>
<dbReference type="EMBL" id="BKCJ010007775">
    <property type="protein sequence ID" value="GEU78955.1"/>
    <property type="molecule type" value="Genomic_DNA"/>
</dbReference>
<feature type="region of interest" description="Disordered" evidence="1">
    <location>
        <begin position="138"/>
        <end position="180"/>
    </location>
</feature>